<dbReference type="Proteomes" id="UP000095751">
    <property type="component" value="Unassembled WGS sequence"/>
</dbReference>
<dbReference type="SUPFAM" id="SSF50891">
    <property type="entry name" value="Cyclophilin-like"/>
    <property type="match status" value="1"/>
</dbReference>
<evidence type="ECO:0000256" key="3">
    <source>
        <dbReference type="RuleBase" id="RU363019"/>
    </source>
</evidence>
<proteinExistence type="inferred from homology"/>
<dbReference type="InParanoid" id="A0A1E7FHD7"/>
<dbReference type="KEGG" id="fcy:FRACYDRAFT_268748"/>
<keyword evidence="2 3" id="KW-0413">Isomerase</keyword>
<dbReference type="InterPro" id="IPR029000">
    <property type="entry name" value="Cyclophilin-like_dom_sf"/>
</dbReference>
<comment type="catalytic activity">
    <reaction evidence="3">
        <text>[protein]-peptidylproline (omega=180) = [protein]-peptidylproline (omega=0)</text>
        <dbReference type="Rhea" id="RHEA:16237"/>
        <dbReference type="Rhea" id="RHEA-COMP:10747"/>
        <dbReference type="Rhea" id="RHEA-COMP:10748"/>
        <dbReference type="ChEBI" id="CHEBI:83833"/>
        <dbReference type="ChEBI" id="CHEBI:83834"/>
        <dbReference type="EC" id="5.2.1.8"/>
    </reaction>
</comment>
<dbReference type="PROSITE" id="PS50072">
    <property type="entry name" value="CSA_PPIASE_2"/>
    <property type="match status" value="1"/>
</dbReference>
<evidence type="ECO:0000256" key="1">
    <source>
        <dbReference type="ARBA" id="ARBA00023110"/>
    </source>
</evidence>
<dbReference type="PRINTS" id="PR00153">
    <property type="entry name" value="CSAPPISMRASE"/>
</dbReference>
<accession>A0A1E7FHD7</accession>
<dbReference type="InterPro" id="IPR024936">
    <property type="entry name" value="Cyclophilin-type_PPIase"/>
</dbReference>
<evidence type="ECO:0000256" key="2">
    <source>
        <dbReference type="ARBA" id="ARBA00023235"/>
    </source>
</evidence>
<dbReference type="PANTHER" id="PTHR45625">
    <property type="entry name" value="PEPTIDYL-PROLYL CIS-TRANS ISOMERASE-RELATED"/>
    <property type="match status" value="1"/>
</dbReference>
<comment type="similarity">
    <text evidence="3">Belongs to the cyclophilin-type PPIase family.</text>
</comment>
<protein>
    <recommendedName>
        <fullName evidence="3">Peptidyl-prolyl cis-trans isomerase</fullName>
        <shortName evidence="3">PPIase</shortName>
        <ecNumber evidence="3">5.2.1.8</ecNumber>
    </recommendedName>
</protein>
<name>A0A1E7FHD7_9STRA</name>
<dbReference type="AlphaFoldDB" id="A0A1E7FHD7"/>
<organism evidence="5 6">
    <name type="scientific">Fragilariopsis cylindrus CCMP1102</name>
    <dbReference type="NCBI Taxonomy" id="635003"/>
    <lineage>
        <taxon>Eukaryota</taxon>
        <taxon>Sar</taxon>
        <taxon>Stramenopiles</taxon>
        <taxon>Ochrophyta</taxon>
        <taxon>Bacillariophyta</taxon>
        <taxon>Bacillariophyceae</taxon>
        <taxon>Bacillariophycidae</taxon>
        <taxon>Bacillariales</taxon>
        <taxon>Bacillariaceae</taxon>
        <taxon>Fragilariopsis</taxon>
    </lineage>
</organism>
<feature type="domain" description="PPIase cyclophilin-type" evidence="4">
    <location>
        <begin position="1"/>
        <end position="185"/>
    </location>
</feature>
<dbReference type="CDD" id="cd00317">
    <property type="entry name" value="cyclophilin"/>
    <property type="match status" value="1"/>
</dbReference>
<dbReference type="Gene3D" id="2.40.100.10">
    <property type="entry name" value="Cyclophilin-like"/>
    <property type="match status" value="1"/>
</dbReference>
<dbReference type="EMBL" id="KV784357">
    <property type="protein sequence ID" value="OEU17582.1"/>
    <property type="molecule type" value="Genomic_DNA"/>
</dbReference>
<evidence type="ECO:0000259" key="4">
    <source>
        <dbReference type="PROSITE" id="PS50072"/>
    </source>
</evidence>
<dbReference type="PIRSF" id="PIRSF001467">
    <property type="entry name" value="Peptidylpro_ismrse"/>
    <property type="match status" value="1"/>
</dbReference>
<dbReference type="PANTHER" id="PTHR45625:SF4">
    <property type="entry name" value="PEPTIDYLPROLYL ISOMERASE DOMAIN AND WD REPEAT-CONTAINING PROTEIN 1"/>
    <property type="match status" value="1"/>
</dbReference>
<dbReference type="EC" id="5.2.1.8" evidence="3"/>
<dbReference type="OrthoDB" id="192993at2759"/>
<gene>
    <name evidence="5" type="ORF">FRACYDRAFT_268748</name>
</gene>
<keyword evidence="6" id="KW-1185">Reference proteome</keyword>
<sequence length="186" mass="20094">MSIATFTTSMGTFKAELYTDVMPITCGNFIDLANSGFYDGIHFHRVIPNFMNQFGCPNAVDSNSPSAGMGGPDSNTSFKSCDGTTIKRNIDGGIPDEIGKENQTISNHVGTLSMANTGSPESGGSQFFLNVAHNDFLDWFNEKTDSAHPVFGKVIENMDLCQKISKVPTRNDNPATPIKMISVRVA</sequence>
<dbReference type="InterPro" id="IPR044666">
    <property type="entry name" value="Cyclophilin_A-like"/>
</dbReference>
<dbReference type="InterPro" id="IPR002130">
    <property type="entry name" value="Cyclophilin-type_PPIase_dom"/>
</dbReference>
<dbReference type="GO" id="GO:0003755">
    <property type="term" value="F:peptidyl-prolyl cis-trans isomerase activity"/>
    <property type="evidence" value="ECO:0007669"/>
    <property type="project" value="UniProtKB-UniRule"/>
</dbReference>
<evidence type="ECO:0000313" key="6">
    <source>
        <dbReference type="Proteomes" id="UP000095751"/>
    </source>
</evidence>
<dbReference type="Pfam" id="PF00160">
    <property type="entry name" value="Pro_isomerase"/>
    <property type="match status" value="1"/>
</dbReference>
<keyword evidence="1 3" id="KW-0697">Rotamase</keyword>
<evidence type="ECO:0000313" key="5">
    <source>
        <dbReference type="EMBL" id="OEU17582.1"/>
    </source>
</evidence>
<reference evidence="5 6" key="1">
    <citation type="submission" date="2016-09" db="EMBL/GenBank/DDBJ databases">
        <title>Extensive genetic diversity and differential bi-allelic expression allows diatom success in the polar Southern Ocean.</title>
        <authorList>
            <consortium name="DOE Joint Genome Institute"/>
            <person name="Mock T."/>
            <person name="Otillar R.P."/>
            <person name="Strauss J."/>
            <person name="Dupont C."/>
            <person name="Frickenhaus S."/>
            <person name="Maumus F."/>
            <person name="Mcmullan M."/>
            <person name="Sanges R."/>
            <person name="Schmutz J."/>
            <person name="Toseland A."/>
            <person name="Valas R."/>
            <person name="Veluchamy A."/>
            <person name="Ward B.J."/>
            <person name="Allen A."/>
            <person name="Barry K."/>
            <person name="Falciatore A."/>
            <person name="Ferrante M."/>
            <person name="Fortunato A.E."/>
            <person name="Gloeckner G."/>
            <person name="Gruber A."/>
            <person name="Hipkin R."/>
            <person name="Janech M."/>
            <person name="Kroth P."/>
            <person name="Leese F."/>
            <person name="Lindquist E."/>
            <person name="Lyon B.R."/>
            <person name="Martin J."/>
            <person name="Mayer C."/>
            <person name="Parker M."/>
            <person name="Quesneville H."/>
            <person name="Raymond J."/>
            <person name="Uhlig C."/>
            <person name="Valentin K.U."/>
            <person name="Worden A.Z."/>
            <person name="Armbrust E.V."/>
            <person name="Bowler C."/>
            <person name="Green B."/>
            <person name="Moulton V."/>
            <person name="Van Oosterhout C."/>
            <person name="Grigoriev I."/>
        </authorList>
    </citation>
    <scope>NUCLEOTIDE SEQUENCE [LARGE SCALE GENOMIC DNA]</scope>
    <source>
        <strain evidence="5 6">CCMP1102</strain>
    </source>
</reference>
<comment type="function">
    <text evidence="3">PPIases accelerate the folding of proteins. It catalyzes the cis-trans isomerization of proline imidic peptide bonds in oligopeptides.</text>
</comment>